<dbReference type="AlphaFoldDB" id="A0A437SIE7"/>
<sequence length="82" mass="9991">MIKISLTKMKLKIFKFISFFHLKIKMYFLLTFDKYEYKISKISSLIIPIYNNSVFFPYLFPLTHMILMQATLMNPLMFYMIN</sequence>
<proteinExistence type="predicted"/>
<gene>
    <name evidence="2" type="ORF">BM74_15905</name>
</gene>
<accession>A0A437SIE7</accession>
<evidence type="ECO:0000256" key="1">
    <source>
        <dbReference type="SAM" id="Phobius"/>
    </source>
</evidence>
<evidence type="ECO:0000313" key="2">
    <source>
        <dbReference type="EMBL" id="RVU63270.1"/>
    </source>
</evidence>
<keyword evidence="1" id="KW-0812">Transmembrane</keyword>
<protein>
    <submittedName>
        <fullName evidence="2">Uncharacterized protein</fullName>
    </submittedName>
</protein>
<organism evidence="2 3">
    <name type="scientific">Bacillus thuringiensis</name>
    <dbReference type="NCBI Taxonomy" id="1428"/>
    <lineage>
        <taxon>Bacteria</taxon>
        <taxon>Bacillati</taxon>
        <taxon>Bacillota</taxon>
        <taxon>Bacilli</taxon>
        <taxon>Bacillales</taxon>
        <taxon>Bacillaceae</taxon>
        <taxon>Bacillus</taxon>
        <taxon>Bacillus cereus group</taxon>
    </lineage>
</organism>
<evidence type="ECO:0000313" key="3">
    <source>
        <dbReference type="Proteomes" id="UP000286687"/>
    </source>
</evidence>
<keyword evidence="1" id="KW-1133">Transmembrane helix</keyword>
<comment type="caution">
    <text evidence="2">The sequence shown here is derived from an EMBL/GenBank/DDBJ whole genome shotgun (WGS) entry which is preliminary data.</text>
</comment>
<name>A0A437SIE7_BACTU</name>
<dbReference type="EMBL" id="LDER01000212">
    <property type="protein sequence ID" value="RVU63270.1"/>
    <property type="molecule type" value="Genomic_DNA"/>
</dbReference>
<keyword evidence="1" id="KW-0472">Membrane</keyword>
<reference evidence="2 3" key="1">
    <citation type="submission" date="2018-01" db="EMBL/GenBank/DDBJ databases">
        <title>Complete genome sequence of G25-42.</title>
        <authorList>
            <person name="Zheng Z."/>
            <person name="Sun M."/>
        </authorList>
    </citation>
    <scope>NUCLEOTIDE SEQUENCE [LARGE SCALE GENOMIC DNA]</scope>
    <source>
        <strain evidence="2 3">G25-42</strain>
    </source>
</reference>
<dbReference type="Proteomes" id="UP000286687">
    <property type="component" value="Unassembled WGS sequence"/>
</dbReference>
<feature type="transmembrane region" description="Helical" evidence="1">
    <location>
        <begin position="12"/>
        <end position="30"/>
    </location>
</feature>